<sequence>MILPVYLYGQPVLRQEAKEVPEDYPELRQLVANMFETMYNADGVGLAAPQVGLSIRLLVIDGDPVKDDYPECKGFKRVMINPEFLERSEEEVALEEGCLSLPGIHEKVSRAKSVRVRYRDENWEEHEEFIDGYAARIVQHECEHLTGHVFIDDISAIRRQLNKGKLNSIIKGTVRCSYRAKAVGK</sequence>
<dbReference type="GO" id="GO:0046872">
    <property type="term" value="F:metal ion binding"/>
    <property type="evidence" value="ECO:0007669"/>
    <property type="project" value="UniProtKB-KW"/>
</dbReference>
<dbReference type="HAMAP" id="MF_00163">
    <property type="entry name" value="Pep_deformylase"/>
    <property type="match status" value="1"/>
</dbReference>
<feature type="binding site" evidence="4">
    <location>
        <position position="140"/>
    </location>
    <ligand>
        <name>Fe cation</name>
        <dbReference type="ChEBI" id="CHEBI:24875"/>
    </ligand>
</feature>
<accession>A0A9D1XQD1</accession>
<feature type="binding site" evidence="4">
    <location>
        <position position="98"/>
    </location>
    <ligand>
        <name>Fe cation</name>
        <dbReference type="ChEBI" id="CHEBI:24875"/>
    </ligand>
</feature>
<dbReference type="PANTHER" id="PTHR10458:SF22">
    <property type="entry name" value="PEPTIDE DEFORMYLASE"/>
    <property type="match status" value="1"/>
</dbReference>
<feature type="active site" evidence="4">
    <location>
        <position position="141"/>
    </location>
</feature>
<comment type="cofactor">
    <cofactor evidence="4">
        <name>Fe(2+)</name>
        <dbReference type="ChEBI" id="CHEBI:29033"/>
    </cofactor>
    <text evidence="4">Binds 1 Fe(2+) ion.</text>
</comment>
<dbReference type="Proteomes" id="UP000823847">
    <property type="component" value="Unassembled WGS sequence"/>
</dbReference>
<feature type="binding site" evidence="4">
    <location>
        <position position="144"/>
    </location>
    <ligand>
        <name>Fe cation</name>
        <dbReference type="ChEBI" id="CHEBI:24875"/>
    </ligand>
</feature>
<comment type="caution">
    <text evidence="5">The sequence shown here is derived from an EMBL/GenBank/DDBJ whole genome shotgun (WGS) entry which is preliminary data.</text>
</comment>
<dbReference type="GO" id="GO:0042586">
    <property type="term" value="F:peptide deformylase activity"/>
    <property type="evidence" value="ECO:0007669"/>
    <property type="project" value="UniProtKB-UniRule"/>
</dbReference>
<proteinExistence type="inferred from homology"/>
<protein>
    <recommendedName>
        <fullName evidence="4">Peptide deformylase</fullName>
        <shortName evidence="4">PDF</shortName>
        <ecNumber evidence="4">3.5.1.88</ecNumber>
    </recommendedName>
    <alternativeName>
        <fullName evidence="4">Polypeptide deformylase</fullName>
    </alternativeName>
</protein>
<evidence type="ECO:0000256" key="4">
    <source>
        <dbReference type="HAMAP-Rule" id="MF_00163"/>
    </source>
</evidence>
<dbReference type="NCBIfam" id="NF001159">
    <property type="entry name" value="PRK00150.1-3"/>
    <property type="match status" value="1"/>
</dbReference>
<dbReference type="AlphaFoldDB" id="A0A9D1XQD1"/>
<keyword evidence="4" id="KW-0408">Iron</keyword>
<name>A0A9D1XQD1_9BACT</name>
<comment type="function">
    <text evidence="4">Removes the formyl group from the N-terminal Met of newly synthesized proteins. Requires at least a dipeptide for an efficient rate of reaction. N-terminal L-methionine is a prerequisite for activity but the enzyme has broad specificity at other positions.</text>
</comment>
<evidence type="ECO:0000256" key="3">
    <source>
        <dbReference type="ARBA" id="ARBA00022801"/>
    </source>
</evidence>
<dbReference type="Pfam" id="PF01327">
    <property type="entry name" value="Pep_deformylase"/>
    <property type="match status" value="1"/>
</dbReference>
<evidence type="ECO:0000256" key="1">
    <source>
        <dbReference type="ARBA" id="ARBA00010759"/>
    </source>
</evidence>
<keyword evidence="4" id="KW-0648">Protein biosynthesis</keyword>
<evidence type="ECO:0000256" key="2">
    <source>
        <dbReference type="ARBA" id="ARBA00022723"/>
    </source>
</evidence>
<dbReference type="EC" id="3.5.1.88" evidence="4"/>
<comment type="catalytic activity">
    <reaction evidence="4">
        <text>N-terminal N-formyl-L-methionyl-[peptide] + H2O = N-terminal L-methionyl-[peptide] + formate</text>
        <dbReference type="Rhea" id="RHEA:24420"/>
        <dbReference type="Rhea" id="RHEA-COMP:10639"/>
        <dbReference type="Rhea" id="RHEA-COMP:10640"/>
        <dbReference type="ChEBI" id="CHEBI:15377"/>
        <dbReference type="ChEBI" id="CHEBI:15740"/>
        <dbReference type="ChEBI" id="CHEBI:49298"/>
        <dbReference type="ChEBI" id="CHEBI:64731"/>
        <dbReference type="EC" id="3.5.1.88"/>
    </reaction>
</comment>
<comment type="similarity">
    <text evidence="1 4">Belongs to the polypeptide deformylase family.</text>
</comment>
<keyword evidence="3 4" id="KW-0378">Hydrolase</keyword>
<dbReference type="GO" id="GO:0006412">
    <property type="term" value="P:translation"/>
    <property type="evidence" value="ECO:0007669"/>
    <property type="project" value="UniProtKB-UniRule"/>
</dbReference>
<dbReference type="InterPro" id="IPR036821">
    <property type="entry name" value="Peptide_deformylase_sf"/>
</dbReference>
<dbReference type="PRINTS" id="PR01576">
    <property type="entry name" value="PDEFORMYLASE"/>
</dbReference>
<organism evidence="5 6">
    <name type="scientific">Candidatus Parabacteroides intestinigallinarum</name>
    <dbReference type="NCBI Taxonomy" id="2838722"/>
    <lineage>
        <taxon>Bacteria</taxon>
        <taxon>Pseudomonadati</taxon>
        <taxon>Bacteroidota</taxon>
        <taxon>Bacteroidia</taxon>
        <taxon>Bacteroidales</taxon>
        <taxon>Tannerellaceae</taxon>
        <taxon>Parabacteroides</taxon>
    </lineage>
</organism>
<dbReference type="CDD" id="cd00487">
    <property type="entry name" value="Pep_deformylase"/>
    <property type="match status" value="1"/>
</dbReference>
<evidence type="ECO:0000313" key="5">
    <source>
        <dbReference type="EMBL" id="HIX85355.1"/>
    </source>
</evidence>
<dbReference type="PIRSF" id="PIRSF004749">
    <property type="entry name" value="Pep_def"/>
    <property type="match status" value="1"/>
</dbReference>
<dbReference type="EMBL" id="DXEN01000010">
    <property type="protein sequence ID" value="HIX85355.1"/>
    <property type="molecule type" value="Genomic_DNA"/>
</dbReference>
<gene>
    <name evidence="4 5" type="primary">def</name>
    <name evidence="5" type="ORF">H9848_01935</name>
</gene>
<dbReference type="NCBIfam" id="TIGR00079">
    <property type="entry name" value="pept_deformyl"/>
    <property type="match status" value="1"/>
</dbReference>
<dbReference type="InterPro" id="IPR023635">
    <property type="entry name" value="Peptide_deformylase"/>
</dbReference>
<dbReference type="Gene3D" id="3.90.45.10">
    <property type="entry name" value="Peptide deformylase"/>
    <property type="match status" value="1"/>
</dbReference>
<evidence type="ECO:0000313" key="6">
    <source>
        <dbReference type="Proteomes" id="UP000823847"/>
    </source>
</evidence>
<reference evidence="5" key="2">
    <citation type="submission" date="2021-04" db="EMBL/GenBank/DDBJ databases">
        <authorList>
            <person name="Gilroy R."/>
        </authorList>
    </citation>
    <scope>NUCLEOTIDE SEQUENCE</scope>
    <source>
        <strain evidence="5">ChiHecec2B26-12326</strain>
    </source>
</reference>
<reference evidence="5" key="1">
    <citation type="journal article" date="2021" name="PeerJ">
        <title>Extensive microbial diversity within the chicken gut microbiome revealed by metagenomics and culture.</title>
        <authorList>
            <person name="Gilroy R."/>
            <person name="Ravi A."/>
            <person name="Getino M."/>
            <person name="Pursley I."/>
            <person name="Horton D.L."/>
            <person name="Alikhan N.F."/>
            <person name="Baker D."/>
            <person name="Gharbi K."/>
            <person name="Hall N."/>
            <person name="Watson M."/>
            <person name="Adriaenssens E.M."/>
            <person name="Foster-Nyarko E."/>
            <person name="Jarju S."/>
            <person name="Secka A."/>
            <person name="Antonio M."/>
            <person name="Oren A."/>
            <person name="Chaudhuri R.R."/>
            <person name="La Ragione R."/>
            <person name="Hildebrand F."/>
            <person name="Pallen M.J."/>
        </authorList>
    </citation>
    <scope>NUCLEOTIDE SEQUENCE</scope>
    <source>
        <strain evidence="5">ChiHecec2B26-12326</strain>
    </source>
</reference>
<dbReference type="SUPFAM" id="SSF56420">
    <property type="entry name" value="Peptide deformylase"/>
    <property type="match status" value="1"/>
</dbReference>
<dbReference type="PANTHER" id="PTHR10458">
    <property type="entry name" value="PEPTIDE DEFORMYLASE"/>
    <property type="match status" value="1"/>
</dbReference>
<keyword evidence="2 4" id="KW-0479">Metal-binding</keyword>